<dbReference type="Proteomes" id="UP000315003">
    <property type="component" value="Chromosome"/>
</dbReference>
<sequence length="84" mass="9486">MRATLKEQSDRIHDGSLLFHCFTKSGVHYLAFRRGSGTTVIDTNGNDYGSWLSQESFLKHLKQGDIKPIGVMRRISIRSESSSQ</sequence>
<evidence type="ECO:0000313" key="2">
    <source>
        <dbReference type="Proteomes" id="UP000315003"/>
    </source>
</evidence>
<proteinExistence type="predicted"/>
<evidence type="ECO:0000313" key="1">
    <source>
        <dbReference type="EMBL" id="QDT59433.1"/>
    </source>
</evidence>
<gene>
    <name evidence="1" type="ORF">SV7mr_19400</name>
</gene>
<name>A0A517STN6_9BACT</name>
<keyword evidence="2" id="KW-1185">Reference proteome</keyword>
<dbReference type="EMBL" id="CP036272">
    <property type="protein sequence ID" value="QDT59433.1"/>
    <property type="molecule type" value="Genomic_DNA"/>
</dbReference>
<accession>A0A517STN6</accession>
<organism evidence="1 2">
    <name type="scientific">Stieleria bergensis</name>
    <dbReference type="NCBI Taxonomy" id="2528025"/>
    <lineage>
        <taxon>Bacteria</taxon>
        <taxon>Pseudomonadati</taxon>
        <taxon>Planctomycetota</taxon>
        <taxon>Planctomycetia</taxon>
        <taxon>Pirellulales</taxon>
        <taxon>Pirellulaceae</taxon>
        <taxon>Stieleria</taxon>
    </lineage>
</organism>
<protein>
    <submittedName>
        <fullName evidence="1">Uncharacterized protein</fullName>
    </submittedName>
</protein>
<reference evidence="1 2" key="1">
    <citation type="submission" date="2019-02" db="EMBL/GenBank/DDBJ databases">
        <title>Deep-cultivation of Planctomycetes and their phenomic and genomic characterization uncovers novel biology.</title>
        <authorList>
            <person name="Wiegand S."/>
            <person name="Jogler M."/>
            <person name="Boedeker C."/>
            <person name="Pinto D."/>
            <person name="Vollmers J."/>
            <person name="Rivas-Marin E."/>
            <person name="Kohn T."/>
            <person name="Peeters S.H."/>
            <person name="Heuer A."/>
            <person name="Rast P."/>
            <person name="Oberbeckmann S."/>
            <person name="Bunk B."/>
            <person name="Jeske O."/>
            <person name="Meyerdierks A."/>
            <person name="Storesund J.E."/>
            <person name="Kallscheuer N."/>
            <person name="Luecker S."/>
            <person name="Lage O.M."/>
            <person name="Pohl T."/>
            <person name="Merkel B.J."/>
            <person name="Hornburger P."/>
            <person name="Mueller R.-W."/>
            <person name="Bruemmer F."/>
            <person name="Labrenz M."/>
            <person name="Spormann A.M."/>
            <person name="Op den Camp H."/>
            <person name="Overmann J."/>
            <person name="Amann R."/>
            <person name="Jetten M.S.M."/>
            <person name="Mascher T."/>
            <person name="Medema M.H."/>
            <person name="Devos D.P."/>
            <person name="Kaster A.-K."/>
            <person name="Ovreas L."/>
            <person name="Rohde M."/>
            <person name="Galperin M.Y."/>
            <person name="Jogler C."/>
        </authorList>
    </citation>
    <scope>NUCLEOTIDE SEQUENCE [LARGE SCALE GENOMIC DNA]</scope>
    <source>
        <strain evidence="1 2">SV_7m_r</strain>
    </source>
</reference>
<dbReference type="AlphaFoldDB" id="A0A517STN6"/>